<dbReference type="AlphaFoldDB" id="D9PLE8"/>
<protein>
    <submittedName>
        <fullName evidence="1">Uncharacterized protein</fullName>
    </submittedName>
</protein>
<name>D9PLE8_9ZZZZ</name>
<organism evidence="1">
    <name type="scientific">sediment metagenome</name>
    <dbReference type="NCBI Taxonomy" id="749907"/>
    <lineage>
        <taxon>unclassified sequences</taxon>
        <taxon>metagenomes</taxon>
        <taxon>ecological metagenomes</taxon>
    </lineage>
</organism>
<reference evidence="1" key="1">
    <citation type="submission" date="2010-07" db="EMBL/GenBank/DDBJ databases">
        <authorList>
            <consortium name="CONSOLIDER consortium CSD2007-00005"/>
            <person name="Guazzaroni M.-E."/>
            <person name="Richter M."/>
            <person name="Garcia-Salamanca A."/>
            <person name="Yarza P."/>
            <person name="Ferrer M."/>
        </authorList>
    </citation>
    <scope>NUCLEOTIDE SEQUENCE</scope>
</reference>
<reference evidence="1" key="2">
    <citation type="journal article" date="2011" name="Microb. Ecol.">
        <title>Taxonomic and Functional Metagenomic Profiling of the Microbial Community in the Anoxic Sediment of a Sub-saline Shallow Lake (Laguna de Carrizo, Central Spain).</title>
        <authorList>
            <person name="Ferrer M."/>
            <person name="Guazzaroni M.E."/>
            <person name="Richter M."/>
            <person name="Garcia-Salamanca A."/>
            <person name="Yarza P."/>
            <person name="Suarez-Suarez A."/>
            <person name="Solano J."/>
            <person name="Alcaide M."/>
            <person name="van Dillewijn P."/>
            <person name="Molina-Henares M.A."/>
            <person name="Lopez-Cortes N."/>
            <person name="Al-Ramahi Y."/>
            <person name="Guerrero C."/>
            <person name="Acosta A."/>
            <person name="de Eugenio L.I."/>
            <person name="Martinez V."/>
            <person name="Marques S."/>
            <person name="Rojo F."/>
            <person name="Santero E."/>
            <person name="Genilloud O."/>
            <person name="Perez-Perez J."/>
            <person name="Rossello-Mora R."/>
            <person name="Ramos J.L."/>
        </authorList>
    </citation>
    <scope>NUCLEOTIDE SEQUENCE</scope>
</reference>
<proteinExistence type="predicted"/>
<dbReference type="EMBL" id="ADZX01000720">
    <property type="protein sequence ID" value="EFK95614.1"/>
    <property type="molecule type" value="Genomic_DNA"/>
</dbReference>
<sequence length="66" mass="7905">MWYPGKRLHELEKKVLHLENISLIALNTARSVRADFNSRFAESIDRKYEFDEILECLDDIMEHLQL</sequence>
<accession>D9PLE8</accession>
<gene>
    <name evidence="1" type="ORF">LDC_2371</name>
</gene>
<comment type="caution">
    <text evidence="1">The sequence shown here is derived from an EMBL/GenBank/DDBJ whole genome shotgun (WGS) entry which is preliminary data.</text>
</comment>
<evidence type="ECO:0000313" key="1">
    <source>
        <dbReference type="EMBL" id="EFK95614.1"/>
    </source>
</evidence>